<evidence type="ECO:0000256" key="7">
    <source>
        <dbReference type="ARBA" id="ARBA00023136"/>
    </source>
</evidence>
<dbReference type="Pfam" id="PF00153">
    <property type="entry name" value="Mito_carr"/>
    <property type="match status" value="3"/>
</dbReference>
<comment type="subcellular location">
    <subcellularLocation>
        <location evidence="1">Membrane</location>
        <topology evidence="1">Multi-pass membrane protein</topology>
    </subcellularLocation>
</comment>
<keyword evidence="3 9" id="KW-0813">Transport</keyword>
<evidence type="ECO:0000256" key="3">
    <source>
        <dbReference type="ARBA" id="ARBA00022448"/>
    </source>
</evidence>
<comment type="similarity">
    <text evidence="2 9">Belongs to the mitochondrial carrier (TC 2.A.29) family.</text>
</comment>
<comment type="caution">
    <text evidence="12">The sequence shown here is derived from an EMBL/GenBank/DDBJ whole genome shotgun (WGS) entry which is preliminary data.</text>
</comment>
<evidence type="ECO:0000313" key="13">
    <source>
        <dbReference type="Proteomes" id="UP000489600"/>
    </source>
</evidence>
<dbReference type="SUPFAM" id="SSF103506">
    <property type="entry name" value="Mitochondrial carrier"/>
    <property type="match status" value="1"/>
</dbReference>
<feature type="transmembrane region" description="Helical" evidence="11">
    <location>
        <begin position="100"/>
        <end position="121"/>
    </location>
</feature>
<keyword evidence="4 8" id="KW-0812">Transmembrane</keyword>
<evidence type="ECO:0000256" key="1">
    <source>
        <dbReference type="ARBA" id="ARBA00004141"/>
    </source>
</evidence>
<accession>A0A565C3U3</accession>
<keyword evidence="7 8" id="KW-0472">Membrane</keyword>
<dbReference type="EMBL" id="CABITT030000006">
    <property type="protein sequence ID" value="VVB08326.1"/>
    <property type="molecule type" value="Genomic_DNA"/>
</dbReference>
<organism evidence="12 13">
    <name type="scientific">Arabis nemorensis</name>
    <dbReference type="NCBI Taxonomy" id="586526"/>
    <lineage>
        <taxon>Eukaryota</taxon>
        <taxon>Viridiplantae</taxon>
        <taxon>Streptophyta</taxon>
        <taxon>Embryophyta</taxon>
        <taxon>Tracheophyta</taxon>
        <taxon>Spermatophyta</taxon>
        <taxon>Magnoliopsida</taxon>
        <taxon>eudicotyledons</taxon>
        <taxon>Gunneridae</taxon>
        <taxon>Pentapetalae</taxon>
        <taxon>rosids</taxon>
        <taxon>malvids</taxon>
        <taxon>Brassicales</taxon>
        <taxon>Brassicaceae</taxon>
        <taxon>Arabideae</taxon>
        <taxon>Arabis</taxon>
    </lineage>
</organism>
<feature type="region of interest" description="Disordered" evidence="10">
    <location>
        <begin position="43"/>
        <end position="62"/>
    </location>
</feature>
<keyword evidence="6 11" id="KW-1133">Transmembrane helix</keyword>
<evidence type="ECO:0000256" key="8">
    <source>
        <dbReference type="PROSITE-ProRule" id="PRU00282"/>
    </source>
</evidence>
<proteinExistence type="inferred from homology"/>
<reference evidence="12" key="1">
    <citation type="submission" date="2019-07" db="EMBL/GenBank/DDBJ databases">
        <authorList>
            <person name="Dittberner H."/>
        </authorList>
    </citation>
    <scope>NUCLEOTIDE SEQUENCE [LARGE SCALE GENOMIC DNA]</scope>
</reference>
<dbReference type="OrthoDB" id="276989at2759"/>
<gene>
    <name evidence="12" type="ORF">ANE_LOCUS18770</name>
</gene>
<dbReference type="Gene3D" id="1.50.40.10">
    <property type="entry name" value="Mitochondrial carrier domain"/>
    <property type="match status" value="2"/>
</dbReference>
<dbReference type="InterPro" id="IPR023395">
    <property type="entry name" value="MCP_dom_sf"/>
</dbReference>
<feature type="transmembrane region" description="Helical" evidence="11">
    <location>
        <begin position="154"/>
        <end position="175"/>
    </location>
</feature>
<evidence type="ECO:0000256" key="5">
    <source>
        <dbReference type="ARBA" id="ARBA00022737"/>
    </source>
</evidence>
<dbReference type="FunFam" id="1.50.40.10:FF:000089">
    <property type="entry name" value="protein MITOFERRINLIKE 1, chloroplastic"/>
    <property type="match status" value="1"/>
</dbReference>
<evidence type="ECO:0000256" key="4">
    <source>
        <dbReference type="ARBA" id="ARBA00022692"/>
    </source>
</evidence>
<feature type="transmembrane region" description="Helical" evidence="11">
    <location>
        <begin position="195"/>
        <end position="213"/>
    </location>
</feature>
<protein>
    <submittedName>
        <fullName evidence="12">Uncharacterized protein</fullName>
    </submittedName>
</protein>
<dbReference type="GO" id="GO:0016020">
    <property type="term" value="C:membrane"/>
    <property type="evidence" value="ECO:0007669"/>
    <property type="project" value="UniProtKB-SubCell"/>
</dbReference>
<feature type="repeat" description="Solcar" evidence="8">
    <location>
        <begin position="284"/>
        <end position="378"/>
    </location>
</feature>
<dbReference type="PANTHER" id="PTHR45667">
    <property type="entry name" value="S-ADENOSYLMETHIONINE MITOCHONDRIAL CARRIER PROTEIN"/>
    <property type="match status" value="1"/>
</dbReference>
<sequence>MEARLSKTLGLPPPNHNHCHLSNDFNSLFTYFSDLTSVQIPEAKKAKSSRRSVSSKPPFASVSVSDRPELVKWVKPPASSESSPKIQTTLMKQLSVLERALIGAGAGGIAGAFTYVCLLPLDTIKTKLQAKGASQVYSSSFDAIVKTFQAKGILGFYSGVSAVIVGSTFSSAVYFGTCEFGKSLLSKFSGFPPVLIPPTAGAMGNIISSAIMVPKELITQRMQVGAGVRSYQVLLQILEKDGILGLYAGYSATLLRNLPAGVLSYSSFEYLKAAVLEKMQQNNLEPLQSVCCGALAGAISASITTPLDVVKTRLMTQIHVEAASELGAAMYTGVAGTVRQILKEEGLVGFTRGMGPRVVHSACFSAIGYFAFETARLTILNEYLKKKQASEATHVVTDS</sequence>
<evidence type="ECO:0000256" key="6">
    <source>
        <dbReference type="ARBA" id="ARBA00022989"/>
    </source>
</evidence>
<dbReference type="AlphaFoldDB" id="A0A565C3U3"/>
<evidence type="ECO:0000256" key="10">
    <source>
        <dbReference type="SAM" id="MobiDB-lite"/>
    </source>
</evidence>
<dbReference type="InterPro" id="IPR018108">
    <property type="entry name" value="MCP_transmembrane"/>
</dbReference>
<evidence type="ECO:0000313" key="12">
    <source>
        <dbReference type="EMBL" id="VVB08326.1"/>
    </source>
</evidence>
<evidence type="ECO:0000256" key="9">
    <source>
        <dbReference type="RuleBase" id="RU000488"/>
    </source>
</evidence>
<name>A0A565C3U3_9BRAS</name>
<feature type="repeat" description="Solcar" evidence="8">
    <location>
        <begin position="192"/>
        <end position="274"/>
    </location>
</feature>
<keyword evidence="5" id="KW-0677">Repeat</keyword>
<dbReference type="FunFam" id="1.50.40.10:FF:000097">
    <property type="entry name" value="Protein MITOFERRINLIKE 1, chloroplastic"/>
    <property type="match status" value="1"/>
</dbReference>
<evidence type="ECO:0000256" key="2">
    <source>
        <dbReference type="ARBA" id="ARBA00006375"/>
    </source>
</evidence>
<dbReference type="Proteomes" id="UP000489600">
    <property type="component" value="Unassembled WGS sequence"/>
</dbReference>
<keyword evidence="13" id="KW-1185">Reference proteome</keyword>
<dbReference type="PROSITE" id="PS50920">
    <property type="entry name" value="SOLCAR"/>
    <property type="match status" value="3"/>
</dbReference>
<feature type="repeat" description="Solcar" evidence="8">
    <location>
        <begin position="98"/>
        <end position="184"/>
    </location>
</feature>
<evidence type="ECO:0000256" key="11">
    <source>
        <dbReference type="SAM" id="Phobius"/>
    </source>
</evidence>